<keyword evidence="1" id="KW-1133">Transmembrane helix</keyword>
<evidence type="ECO:0000256" key="1">
    <source>
        <dbReference type="SAM" id="Phobius"/>
    </source>
</evidence>
<feature type="transmembrane region" description="Helical" evidence="1">
    <location>
        <begin position="45"/>
        <end position="64"/>
    </location>
</feature>
<organism evidence="2 3">
    <name type="scientific">Salinigranum rubrum</name>
    <dbReference type="NCBI Taxonomy" id="755307"/>
    <lineage>
        <taxon>Archaea</taxon>
        <taxon>Methanobacteriati</taxon>
        <taxon>Methanobacteriota</taxon>
        <taxon>Stenosarchaea group</taxon>
        <taxon>Halobacteria</taxon>
        <taxon>Halobacteriales</taxon>
        <taxon>Haloferacaceae</taxon>
        <taxon>Salinigranum</taxon>
    </lineage>
</organism>
<feature type="transmembrane region" description="Helical" evidence="1">
    <location>
        <begin position="84"/>
        <end position="108"/>
    </location>
</feature>
<evidence type="ECO:0000313" key="3">
    <source>
        <dbReference type="Proteomes" id="UP000236584"/>
    </source>
</evidence>
<feature type="transmembrane region" description="Helical" evidence="1">
    <location>
        <begin position="159"/>
        <end position="179"/>
    </location>
</feature>
<keyword evidence="1" id="KW-0812">Transmembrane</keyword>
<dbReference type="AlphaFoldDB" id="A0A2I8VRT8"/>
<feature type="transmembrane region" description="Helical" evidence="1">
    <location>
        <begin position="129"/>
        <end position="153"/>
    </location>
</feature>
<dbReference type="KEGG" id="srub:C2R22_07630"/>
<proteinExistence type="predicted"/>
<keyword evidence="1" id="KW-0472">Membrane</keyword>
<keyword evidence="3" id="KW-1185">Reference proteome</keyword>
<accession>A0A2I8VRT8</accession>
<dbReference type="EMBL" id="CP026309">
    <property type="protein sequence ID" value="AUV83919.1"/>
    <property type="molecule type" value="Genomic_DNA"/>
</dbReference>
<evidence type="ECO:0000313" key="2">
    <source>
        <dbReference type="EMBL" id="AUV83919.1"/>
    </source>
</evidence>
<reference evidence="2 3" key="1">
    <citation type="submission" date="2018-01" db="EMBL/GenBank/DDBJ databases">
        <title>Complete genome sequence of Salinigranum rubrum GX10T, an extremely halophilic archaeon isolated from a marine solar saltern.</title>
        <authorList>
            <person name="Han S."/>
        </authorList>
    </citation>
    <scope>NUCLEOTIDE SEQUENCE [LARGE SCALE GENOMIC DNA]</scope>
    <source>
        <strain evidence="2 3">GX10</strain>
    </source>
</reference>
<protein>
    <recommendedName>
        <fullName evidence="4">DUF4013 domain-containing protein</fullName>
    </recommendedName>
</protein>
<feature type="transmembrane region" description="Helical" evidence="1">
    <location>
        <begin position="200"/>
        <end position="223"/>
    </location>
</feature>
<name>A0A2I8VRT8_9EURY</name>
<sequence length="286" mass="29639">MPAFTTRLADGWQRALDALPLALVPLVLGLADVEKIRSVVAFDGFHVGFRLGLPVSVVTLWQFVSVPQSGVNVDAGVPLDALPVAVATVPLFLVVQAGLAAGYFGAVADHLQSGEYRFVDSVREHFVPFLVLTVLPVLVLLPVALGVFGLGAAGGRSMALLPVVVLGVPAFVLVSYLFYATPYLVVLRETGVLDAARGSYALAVAGGPYLAYAAGVALFVLVVSPLMTVLVVGVPFLGLPVGLLGGSVLGLALNVATMRFVADIDEDSPALGAWDDAPTPDADRDP</sequence>
<feature type="transmembrane region" description="Helical" evidence="1">
    <location>
        <begin position="229"/>
        <end position="253"/>
    </location>
</feature>
<dbReference type="Proteomes" id="UP000236584">
    <property type="component" value="Chromosome"/>
</dbReference>
<gene>
    <name evidence="2" type="ORF">C2R22_07630</name>
</gene>
<evidence type="ECO:0008006" key="4">
    <source>
        <dbReference type="Google" id="ProtNLM"/>
    </source>
</evidence>